<dbReference type="PROSITE" id="PS50123">
    <property type="entry name" value="CHER"/>
    <property type="match status" value="1"/>
</dbReference>
<evidence type="ECO:0000313" key="2">
    <source>
        <dbReference type="EMBL" id="NVD39973.1"/>
    </source>
</evidence>
<dbReference type="EMBL" id="JABWDU010000003">
    <property type="protein sequence ID" value="NVD39973.1"/>
    <property type="molecule type" value="Genomic_DNA"/>
</dbReference>
<reference evidence="2 3" key="1">
    <citation type="submission" date="2020-06" db="EMBL/GenBank/DDBJ databases">
        <authorList>
            <person name="Grouzdev D.S."/>
        </authorList>
    </citation>
    <scope>NUCLEOTIDE SEQUENCE [LARGE SCALE GENOMIC DNA]</scope>
    <source>
        <strain evidence="2 3">HO-A22</strain>
    </source>
</reference>
<dbReference type="SUPFAM" id="SSF47757">
    <property type="entry name" value="Chemotaxis receptor methyltransferase CheR, N-terminal domain"/>
    <property type="match status" value="1"/>
</dbReference>
<accession>A0A7Y6Q6I3</accession>
<feature type="domain" description="CheR-type methyltransferase" evidence="1">
    <location>
        <begin position="1"/>
        <end position="273"/>
    </location>
</feature>
<gene>
    <name evidence="2" type="ORF">HT585_13990</name>
</gene>
<dbReference type="InterPro" id="IPR050903">
    <property type="entry name" value="Bact_Chemotaxis_MeTrfase"/>
</dbReference>
<dbReference type="Pfam" id="PF03705">
    <property type="entry name" value="CheR_N"/>
    <property type="match status" value="1"/>
</dbReference>
<keyword evidence="3" id="KW-1185">Reference proteome</keyword>
<evidence type="ECO:0000259" key="1">
    <source>
        <dbReference type="PROSITE" id="PS50123"/>
    </source>
</evidence>
<keyword evidence="2" id="KW-0808">Transferase</keyword>
<comment type="caution">
    <text evidence="2">The sequence shown here is derived from an EMBL/GenBank/DDBJ whole genome shotgun (WGS) entry which is preliminary data.</text>
</comment>
<dbReference type="Gene3D" id="3.40.50.150">
    <property type="entry name" value="Vaccinia Virus protein VP39"/>
    <property type="match status" value="1"/>
</dbReference>
<organism evidence="2 3">
    <name type="scientific">Ensifer oleiphilus</name>
    <dbReference type="NCBI Taxonomy" id="2742698"/>
    <lineage>
        <taxon>Bacteria</taxon>
        <taxon>Pseudomonadati</taxon>
        <taxon>Pseudomonadota</taxon>
        <taxon>Alphaproteobacteria</taxon>
        <taxon>Hyphomicrobiales</taxon>
        <taxon>Rhizobiaceae</taxon>
        <taxon>Sinorhizobium/Ensifer group</taxon>
        <taxon>Ensifer</taxon>
    </lineage>
</organism>
<dbReference type="GO" id="GO:0032259">
    <property type="term" value="P:methylation"/>
    <property type="evidence" value="ECO:0007669"/>
    <property type="project" value="UniProtKB-KW"/>
</dbReference>
<keyword evidence="2" id="KW-0489">Methyltransferase</keyword>
<dbReference type="GO" id="GO:0008757">
    <property type="term" value="F:S-adenosylmethionine-dependent methyltransferase activity"/>
    <property type="evidence" value="ECO:0007669"/>
    <property type="project" value="InterPro"/>
</dbReference>
<dbReference type="PRINTS" id="PR00996">
    <property type="entry name" value="CHERMTFRASE"/>
</dbReference>
<dbReference type="AlphaFoldDB" id="A0A7Y6Q6I3"/>
<protein>
    <submittedName>
        <fullName evidence="2">Protein-glutamate O-methyltransferase CheR</fullName>
    </submittedName>
</protein>
<dbReference type="SMART" id="SM00138">
    <property type="entry name" value="MeTrc"/>
    <property type="match status" value="1"/>
</dbReference>
<dbReference type="InterPro" id="IPR000780">
    <property type="entry name" value="CheR_MeTrfase"/>
</dbReference>
<dbReference type="InterPro" id="IPR022642">
    <property type="entry name" value="CheR_C"/>
</dbReference>
<sequence>MPASRIDEIELTLLLEAIYQKSHYDFRGYSQASLARRMEQAKVHFGCSSLSMLQHLVLHQPSTFRELLNFLTVQVSELFRDPEYYRVLREKVIPHLKTYPSLKVWVAGCSDGEELYSLSILFREEGLENRTMFYATDINPAALKKAEAGIYALDRMARFTENHRLSGGRSSLSDYYTAAYGSAVFDKSLRARTVFSEHSLVSDQVFSEVHLVSCRNVLIYFDRALQDRAIAVFDHSLVHGGFLGLGMQETLSFSAYADRFDVFGRAEKIYRKHTRHHINEGMRHG</sequence>
<dbReference type="Pfam" id="PF01739">
    <property type="entry name" value="CheR"/>
    <property type="match status" value="1"/>
</dbReference>
<dbReference type="InterPro" id="IPR029063">
    <property type="entry name" value="SAM-dependent_MTases_sf"/>
</dbReference>
<dbReference type="SUPFAM" id="SSF53335">
    <property type="entry name" value="S-adenosyl-L-methionine-dependent methyltransferases"/>
    <property type="match status" value="1"/>
</dbReference>
<proteinExistence type="predicted"/>
<dbReference type="PANTHER" id="PTHR24422">
    <property type="entry name" value="CHEMOTAXIS PROTEIN METHYLTRANSFERASE"/>
    <property type="match status" value="1"/>
</dbReference>
<dbReference type="PANTHER" id="PTHR24422:SF8">
    <property type="entry name" value="CHEMOTAXIS PROTEIN"/>
    <property type="match status" value="1"/>
</dbReference>
<name>A0A7Y6Q6I3_9HYPH</name>
<dbReference type="Proteomes" id="UP000520198">
    <property type="component" value="Unassembled WGS sequence"/>
</dbReference>
<evidence type="ECO:0000313" key="3">
    <source>
        <dbReference type="Proteomes" id="UP000520198"/>
    </source>
</evidence>
<dbReference type="InterPro" id="IPR022641">
    <property type="entry name" value="CheR_N"/>
</dbReference>